<dbReference type="Pfam" id="PF01822">
    <property type="entry name" value="WSC"/>
    <property type="match status" value="4"/>
</dbReference>
<keyword evidence="4" id="KW-0732">Signal</keyword>
<accession>A0AAI8YKA4</accession>
<dbReference type="GO" id="GO:0020037">
    <property type="term" value="F:heme binding"/>
    <property type="evidence" value="ECO:0007669"/>
    <property type="project" value="InterPro"/>
</dbReference>
<evidence type="ECO:0000313" key="8">
    <source>
        <dbReference type="Proteomes" id="UP001295740"/>
    </source>
</evidence>
<evidence type="ECO:0000313" key="7">
    <source>
        <dbReference type="EMBL" id="CAJ2507996.1"/>
    </source>
</evidence>
<protein>
    <submittedName>
        <fullName evidence="7">Uu.00g091820.m01.CDS01</fullName>
    </submittedName>
</protein>
<dbReference type="PANTHER" id="PTHR45964">
    <property type="entry name" value="WSCD FAMILY MEMBER CG9164"/>
    <property type="match status" value="1"/>
</dbReference>
<feature type="domain" description="WSC" evidence="6">
    <location>
        <begin position="934"/>
        <end position="1026"/>
    </location>
</feature>
<evidence type="ECO:0000259" key="5">
    <source>
        <dbReference type="PROSITE" id="PS50873"/>
    </source>
</evidence>
<dbReference type="PROSITE" id="PS50873">
    <property type="entry name" value="PEROXIDASE_4"/>
    <property type="match status" value="1"/>
</dbReference>
<feature type="region of interest" description="Disordered" evidence="3">
    <location>
        <begin position="514"/>
        <end position="541"/>
    </location>
</feature>
<evidence type="ECO:0000256" key="1">
    <source>
        <dbReference type="ARBA" id="ARBA00022737"/>
    </source>
</evidence>
<dbReference type="SMART" id="SM00321">
    <property type="entry name" value="WSC"/>
    <property type="match status" value="4"/>
</dbReference>
<feature type="signal peptide" evidence="4">
    <location>
        <begin position="1"/>
        <end position="20"/>
    </location>
</feature>
<comment type="similarity">
    <text evidence="2">Belongs to the peroxidase family.</text>
</comment>
<dbReference type="InterPro" id="IPR002889">
    <property type="entry name" value="WSC_carb-bd"/>
</dbReference>
<dbReference type="Gene3D" id="1.10.520.10">
    <property type="match status" value="1"/>
</dbReference>
<dbReference type="SUPFAM" id="SSF48113">
    <property type="entry name" value="Heme-dependent peroxidases"/>
    <property type="match status" value="1"/>
</dbReference>
<dbReference type="EMBL" id="CAUWAG010000010">
    <property type="protein sequence ID" value="CAJ2507996.1"/>
    <property type="molecule type" value="Genomic_DNA"/>
</dbReference>
<dbReference type="AlphaFoldDB" id="A0AAI8YKA4"/>
<keyword evidence="8" id="KW-1185">Reference proteome</keyword>
<organism evidence="7 8">
    <name type="scientific">Anthostomella pinea</name>
    <dbReference type="NCBI Taxonomy" id="933095"/>
    <lineage>
        <taxon>Eukaryota</taxon>
        <taxon>Fungi</taxon>
        <taxon>Dikarya</taxon>
        <taxon>Ascomycota</taxon>
        <taxon>Pezizomycotina</taxon>
        <taxon>Sordariomycetes</taxon>
        <taxon>Xylariomycetidae</taxon>
        <taxon>Xylariales</taxon>
        <taxon>Xylariaceae</taxon>
        <taxon>Anthostomella</taxon>
    </lineage>
</organism>
<gene>
    <name evidence="7" type="ORF">KHLLAP_LOCUS8464</name>
</gene>
<feature type="compositionally biased region" description="Polar residues" evidence="3">
    <location>
        <begin position="514"/>
        <end position="524"/>
    </location>
</feature>
<reference evidence="7" key="1">
    <citation type="submission" date="2023-10" db="EMBL/GenBank/DDBJ databases">
        <authorList>
            <person name="Hackl T."/>
        </authorList>
    </citation>
    <scope>NUCLEOTIDE SEQUENCE</scope>
</reference>
<evidence type="ECO:0000256" key="2">
    <source>
        <dbReference type="RuleBase" id="RU004241"/>
    </source>
</evidence>
<dbReference type="InterPro" id="IPR010255">
    <property type="entry name" value="Haem_peroxidase_sf"/>
</dbReference>
<comment type="caution">
    <text evidence="7">The sequence shown here is derived from an EMBL/GenBank/DDBJ whole genome shotgun (WGS) entry which is preliminary data.</text>
</comment>
<dbReference type="GO" id="GO:0006979">
    <property type="term" value="P:response to oxidative stress"/>
    <property type="evidence" value="ECO:0007669"/>
    <property type="project" value="InterPro"/>
</dbReference>
<dbReference type="PANTHER" id="PTHR45964:SF5">
    <property type="entry name" value="WSCD FAMILY MEMBER CG9164"/>
    <property type="match status" value="1"/>
</dbReference>
<sequence>MRWDASLFSAMLSLSTLARADPTWPSANDDLEEIMYQVRGYRSRLFGGTVVPCSSEASGPGRHNAAEWVRAAFHDMATTTNFGGMRAGGLDGSIQYELTSSDNLGPGFKTTLEFMADYYTSRTRVADLIALGVYYSIRSCGGPVVPISAGRIDAKQGGGIGVPLPENSAFTFEQQFLRMGFSKQEMIQVTACGHSLGSVHASEFPQIVPPGSGTNDQIPMDSTVAAFDNKVVTEYISGNTTNPLVVGPSVRATRNSDFKVYNSDGNATVKAMAAPADFNNICATVLRKMIEVVPSGVVLSDPVQPYFVKPVDMQLTLNSGASTMQLTGFIRVRTTGLAGGSVWSITLNYKNRGGGGNCGNSNCKITATLLGATQGFDDTFVWFPVNSEISTSTGISSYTVTFTMADGTTQTLDNNGNSYPMQDAILLQKPQSCLISGDLTVTAAVRNDLNSLPVNMFLSMTKGDCVGPYTFYTSTFTGLGELDYAAKIDVVSGSGASAPRDDFNAASELGGTCRSFQSPPSSACTTGRASTTPGSSSTSSSVETVSLSSTVVISATSSASSSILSTPSSVPSTSSSISSDLSSGVTTSTVIVNSTTRSSTGPVETLHHRQSLGGYRLVDCKKESTVPGTRALGSASFAYDGMNLESCMGNCTGYAYWGTEYGRECYCSNSLHPSTEDATLSECNMPCSGDSTEYCGAGNRIELYATTASQPTPTATLAPKPTVSPYIRAGCYNEVPNGRALTGATYANDTMTLELCASLCASFTYWGTEDGRECYCGNTLNALSTPTAEGGCNMACAGNGFEYCGAGNRLELYELETASSSSAVATLTSSSSTAASIVPSTSSSATSLTTLSAVSSGTATRASVITSSSLAASSASSFTSSSSPSSSEVATSSGTLSAVISSSAALPTTSGSTASSSSSTTASATLRHEPTVSSYVFQGCWTEGNGVRALSAKMTSSASEMTLGACADYCADYHYFGAEYGGECYCGNVPDASSNQTALADCNMLCTGNKLQYCGGGNALVLYYSSTTQGPSQPVLISQGGSNYTFLGCQTETSNGPRALAAKSSAADDMTLDKCAAFCDGFAYFGAEYGRECYCGDKFTIGSVEEDASGCSMTCGGNGKQLCGAGNRLSVYGLTRVEDS</sequence>
<feature type="chain" id="PRO_5042522128" evidence="4">
    <location>
        <begin position="21"/>
        <end position="1140"/>
    </location>
</feature>
<dbReference type="Proteomes" id="UP001295740">
    <property type="component" value="Unassembled WGS sequence"/>
</dbReference>
<dbReference type="GO" id="GO:0004601">
    <property type="term" value="F:peroxidase activity"/>
    <property type="evidence" value="ECO:0007669"/>
    <property type="project" value="InterPro"/>
</dbReference>
<name>A0AAI8YKA4_9PEZI</name>
<dbReference type="Pfam" id="PF00141">
    <property type="entry name" value="peroxidase"/>
    <property type="match status" value="1"/>
</dbReference>
<feature type="domain" description="WSC" evidence="6">
    <location>
        <begin position="725"/>
        <end position="816"/>
    </location>
</feature>
<evidence type="ECO:0000256" key="4">
    <source>
        <dbReference type="SAM" id="SignalP"/>
    </source>
</evidence>
<evidence type="ECO:0000256" key="3">
    <source>
        <dbReference type="SAM" id="MobiDB-lite"/>
    </source>
</evidence>
<evidence type="ECO:0000259" key="6">
    <source>
        <dbReference type="PROSITE" id="PS51212"/>
    </source>
</evidence>
<dbReference type="PROSITE" id="PS51212">
    <property type="entry name" value="WSC"/>
    <property type="match status" value="4"/>
</dbReference>
<feature type="domain" description="Plant heme peroxidase family profile" evidence="5">
    <location>
        <begin position="109"/>
        <end position="342"/>
    </location>
</feature>
<feature type="compositionally biased region" description="Low complexity" evidence="3">
    <location>
        <begin position="525"/>
        <end position="541"/>
    </location>
</feature>
<dbReference type="InterPro" id="IPR002016">
    <property type="entry name" value="Haem_peroxidase"/>
</dbReference>
<feature type="domain" description="WSC" evidence="6">
    <location>
        <begin position="614"/>
        <end position="707"/>
    </location>
</feature>
<keyword evidence="1" id="KW-0677">Repeat</keyword>
<feature type="domain" description="WSC" evidence="6">
    <location>
        <begin position="1043"/>
        <end position="1135"/>
    </location>
</feature>
<proteinExistence type="inferred from homology"/>
<feature type="region of interest" description="Disordered" evidence="3">
    <location>
        <begin position="906"/>
        <end position="925"/>
    </location>
</feature>
<dbReference type="InterPro" id="IPR051589">
    <property type="entry name" value="Sialate-O-sulfotransferase"/>
</dbReference>